<dbReference type="GO" id="GO:0005783">
    <property type="term" value="C:endoplasmic reticulum"/>
    <property type="evidence" value="ECO:0007669"/>
    <property type="project" value="UniProtKB-SubCell"/>
</dbReference>
<organism evidence="7 8">
    <name type="scientific">Thecamonas trahens ATCC 50062</name>
    <dbReference type="NCBI Taxonomy" id="461836"/>
    <lineage>
        <taxon>Eukaryota</taxon>
        <taxon>Apusozoa</taxon>
        <taxon>Apusomonadida</taxon>
        <taxon>Apusomonadidae</taxon>
        <taxon>Thecamonas</taxon>
    </lineage>
</organism>
<dbReference type="eggNOG" id="KOG2029">
    <property type="taxonomic scope" value="Eukaryota"/>
</dbReference>
<evidence type="ECO:0000256" key="5">
    <source>
        <dbReference type="ARBA" id="ARBA00023128"/>
    </source>
</evidence>
<gene>
    <name evidence="7" type="ORF">AMSG_05096</name>
</gene>
<keyword evidence="8" id="KW-1185">Reference proteome</keyword>
<dbReference type="STRING" id="461836.A0A0L0DAM2"/>
<evidence type="ECO:0000313" key="8">
    <source>
        <dbReference type="Proteomes" id="UP000054408"/>
    </source>
</evidence>
<reference evidence="7 8" key="1">
    <citation type="submission" date="2010-05" db="EMBL/GenBank/DDBJ databases">
        <title>The Genome Sequence of Thecamonas trahens ATCC 50062.</title>
        <authorList>
            <consortium name="The Broad Institute Genome Sequencing Platform"/>
            <person name="Russ C."/>
            <person name="Cuomo C."/>
            <person name="Shea T."/>
            <person name="Young S.K."/>
            <person name="Zeng Q."/>
            <person name="Koehrsen M."/>
            <person name="Haas B."/>
            <person name="Borodovsky M."/>
            <person name="Guigo R."/>
            <person name="Alvarado L."/>
            <person name="Berlin A."/>
            <person name="Bochicchio J."/>
            <person name="Borenstein D."/>
            <person name="Chapman S."/>
            <person name="Chen Z."/>
            <person name="Freedman E."/>
            <person name="Gellesch M."/>
            <person name="Goldberg J."/>
            <person name="Griggs A."/>
            <person name="Gujja S."/>
            <person name="Heilman E."/>
            <person name="Heiman D."/>
            <person name="Hepburn T."/>
            <person name="Howarth C."/>
            <person name="Jen D."/>
            <person name="Larson L."/>
            <person name="Mehta T."/>
            <person name="Park D."/>
            <person name="Pearson M."/>
            <person name="Roberts A."/>
            <person name="Saif S."/>
            <person name="Shenoy N."/>
            <person name="Sisk P."/>
            <person name="Stolte C."/>
            <person name="Sykes S."/>
            <person name="Thomson T."/>
            <person name="Walk T."/>
            <person name="White J."/>
            <person name="Yandava C."/>
            <person name="Burger G."/>
            <person name="Gray M.W."/>
            <person name="Holland P.W.H."/>
            <person name="King N."/>
            <person name="Lang F.B.F."/>
            <person name="Roger A.J."/>
            <person name="Ruiz-Trillo I."/>
            <person name="Lander E."/>
            <person name="Nusbaum C."/>
        </authorList>
    </citation>
    <scope>NUCLEOTIDE SEQUENCE [LARGE SCALE GENOMIC DNA]</scope>
    <source>
        <strain evidence="7 8">ATCC 50062</strain>
    </source>
</reference>
<comment type="subcellular location">
    <subcellularLocation>
        <location evidence="2">Endoplasmic reticulum</location>
    </subcellularLocation>
    <subcellularLocation>
        <location evidence="3">Membrane</location>
    </subcellularLocation>
    <subcellularLocation>
        <location evidence="1">Mitochondrion</location>
    </subcellularLocation>
</comment>
<dbReference type="InterPro" id="IPR029058">
    <property type="entry name" value="AB_hydrolase_fold"/>
</dbReference>
<dbReference type="GO" id="GO:0005739">
    <property type="term" value="C:mitochondrion"/>
    <property type="evidence" value="ECO:0007669"/>
    <property type="project" value="UniProtKB-SubCell"/>
</dbReference>
<proteinExistence type="predicted"/>
<evidence type="ECO:0000256" key="2">
    <source>
        <dbReference type="ARBA" id="ARBA00004240"/>
    </source>
</evidence>
<dbReference type="InterPro" id="IPR052374">
    <property type="entry name" value="SERAC1"/>
</dbReference>
<dbReference type="PANTHER" id="PTHR48182">
    <property type="entry name" value="PROTEIN SERAC1"/>
    <property type="match status" value="1"/>
</dbReference>
<dbReference type="Gene3D" id="3.40.50.1820">
    <property type="entry name" value="alpha/beta hydrolase"/>
    <property type="match status" value="1"/>
</dbReference>
<evidence type="ECO:0000256" key="4">
    <source>
        <dbReference type="ARBA" id="ARBA00022824"/>
    </source>
</evidence>
<dbReference type="SUPFAM" id="SSF48371">
    <property type="entry name" value="ARM repeat"/>
    <property type="match status" value="1"/>
</dbReference>
<dbReference type="EMBL" id="GL349453">
    <property type="protein sequence ID" value="KNC49126.1"/>
    <property type="molecule type" value="Genomic_DNA"/>
</dbReference>
<dbReference type="RefSeq" id="XP_013758154.1">
    <property type="nucleotide sequence ID" value="XM_013902700.1"/>
</dbReference>
<keyword evidence="5" id="KW-0496">Mitochondrion</keyword>
<dbReference type="GO" id="GO:0016020">
    <property type="term" value="C:membrane"/>
    <property type="evidence" value="ECO:0007669"/>
    <property type="project" value="UniProtKB-SubCell"/>
</dbReference>
<protein>
    <submittedName>
        <fullName evidence="7">SERAC1 protein</fullName>
    </submittedName>
</protein>
<evidence type="ECO:0000256" key="3">
    <source>
        <dbReference type="ARBA" id="ARBA00004370"/>
    </source>
</evidence>
<sequence length="740" mass="79701">MRFRHLVASTGRGLAGVAIAAYKLRTPLVVDDSALGRSHVTHPPPLPLLARNLRIAGALAVVELAPHGNWPPLEPALEVLAAAVPDVDARAVALDAAPLARLVDLLVAEPHRRVRELLIEVLAGLTAEPAAADELVAVGGVSALLFCARSELVPVEVFDPQRAARLLTAHAPVTADPDPRFATVADNVDAIAAALCELLLFLPTPREYSSTLADREYVSKRLASAVKTPDASPPSWWARVSGAIPRVWGGSADGAKLDATLLRLLGDYTGSPTSRSAVAAVPAPVLVSVLCELLDRADAADANSAAIQVARIVANVALDDNASAALTHTVLTSTLLPRLVQWSRAADDESDQPMELKLQAVRALSNMHRPFRIAQRPGKFVSAYDDSVYILHPTSATETLHDAEADATTATSSLDIVFVHGLRGHPVTTWRTFAPLGQPRSNIIWPHAWLPHDLEQLVARVARERGRSPMRAGHDYTSSELVKLDDKASKLWRDAGLETAFLSGMAARKARPGADHKQLRIADARILSIGYDSVWSEWSGSSLTLEERGAALLDKLVEAGVGRGGRRVVFVTHSMGGLVVKQALVLAEQRAPALLARTVGIAFYATPHFGSWLPLVASYASSVYKPSHDLQVLQMGSVQLRLLNELVRRYRHIAVMSVGEEIALPLPPERPSSPLRIVIVPPESAYPGYGRFVTVPNDHLTACKPASRSDPIYLLLLEFLEHVLRCEQATAQRARHASSQ</sequence>
<dbReference type="AlphaFoldDB" id="A0A0L0DAM2"/>
<dbReference type="InterPro" id="IPR016024">
    <property type="entry name" value="ARM-type_fold"/>
</dbReference>
<evidence type="ECO:0000313" key="7">
    <source>
        <dbReference type="EMBL" id="KNC49126.1"/>
    </source>
</evidence>
<evidence type="ECO:0000256" key="6">
    <source>
        <dbReference type="ARBA" id="ARBA00023136"/>
    </source>
</evidence>
<accession>A0A0L0DAM2</accession>
<dbReference type="SUPFAM" id="SSF53474">
    <property type="entry name" value="alpha/beta-Hydrolases"/>
    <property type="match status" value="1"/>
</dbReference>
<name>A0A0L0DAM2_THETB</name>
<keyword evidence="4" id="KW-0256">Endoplasmic reticulum</keyword>
<dbReference type="GeneID" id="25564584"/>
<evidence type="ECO:0000256" key="1">
    <source>
        <dbReference type="ARBA" id="ARBA00004173"/>
    </source>
</evidence>
<dbReference type="OrthoDB" id="5086500at2759"/>
<dbReference type="Proteomes" id="UP000054408">
    <property type="component" value="Unassembled WGS sequence"/>
</dbReference>
<keyword evidence="6" id="KW-0472">Membrane</keyword>
<dbReference type="PANTHER" id="PTHR48182:SF2">
    <property type="entry name" value="PROTEIN SERAC1"/>
    <property type="match status" value="1"/>
</dbReference>